<feature type="compositionally biased region" description="Polar residues" evidence="1">
    <location>
        <begin position="141"/>
        <end position="157"/>
    </location>
</feature>
<name>A0AAV9QY02_9TELE</name>
<evidence type="ECO:0000256" key="1">
    <source>
        <dbReference type="SAM" id="MobiDB-lite"/>
    </source>
</evidence>
<evidence type="ECO:0000313" key="3">
    <source>
        <dbReference type="Proteomes" id="UP001311232"/>
    </source>
</evidence>
<dbReference type="EMBL" id="JAHHUM010002666">
    <property type="protein sequence ID" value="KAK5601551.1"/>
    <property type="molecule type" value="Genomic_DNA"/>
</dbReference>
<sequence>MTLKPSENIHGLGKVFEFSNFAYCTGQQCTQNPHEDDPQAPPQPSKTPSRSSLAPEPKTPGHTNPPQRESPTGPGGQGPRRETKTGGGPHPKTPPPQTPRTQVTSGGHSNHGEAGGAGGKRPPIKMGGQADPGEGAVQDPNPANKNGTSPTPITSPCKTLYSGPGAGSPRATPPPTPGGSPSPLGQRQGDRPDPGGPAPPGPPPKPPSPKKPPSTPERRLCRKKGPQGPNHPPPKRPGRSVPPPPQRAPIPTPWPHPNEPKNSLPQGPPQRETPISNTCP</sequence>
<proteinExistence type="predicted"/>
<gene>
    <name evidence="2" type="ORF">CRENBAI_024119</name>
</gene>
<protein>
    <submittedName>
        <fullName evidence="2">Uncharacterized protein</fullName>
    </submittedName>
</protein>
<feature type="compositionally biased region" description="Pro residues" evidence="1">
    <location>
        <begin position="171"/>
        <end position="180"/>
    </location>
</feature>
<feature type="compositionally biased region" description="Polar residues" evidence="1">
    <location>
        <begin position="61"/>
        <end position="70"/>
    </location>
</feature>
<feature type="compositionally biased region" description="Pro residues" evidence="1">
    <location>
        <begin position="194"/>
        <end position="215"/>
    </location>
</feature>
<evidence type="ECO:0000313" key="2">
    <source>
        <dbReference type="EMBL" id="KAK5601551.1"/>
    </source>
</evidence>
<dbReference type="AlphaFoldDB" id="A0AAV9QY02"/>
<reference evidence="2 3" key="1">
    <citation type="submission" date="2021-06" db="EMBL/GenBank/DDBJ databases">
        <authorList>
            <person name="Palmer J.M."/>
        </authorList>
    </citation>
    <scope>NUCLEOTIDE SEQUENCE [LARGE SCALE GENOMIC DNA]</scope>
    <source>
        <strain evidence="2 3">MEX-2019</strain>
        <tissue evidence="2">Muscle</tissue>
    </source>
</reference>
<feature type="region of interest" description="Disordered" evidence="1">
    <location>
        <begin position="27"/>
        <end position="280"/>
    </location>
</feature>
<dbReference type="Proteomes" id="UP001311232">
    <property type="component" value="Unassembled WGS sequence"/>
</dbReference>
<organism evidence="2 3">
    <name type="scientific">Crenichthys baileyi</name>
    <name type="common">White River springfish</name>
    <dbReference type="NCBI Taxonomy" id="28760"/>
    <lineage>
        <taxon>Eukaryota</taxon>
        <taxon>Metazoa</taxon>
        <taxon>Chordata</taxon>
        <taxon>Craniata</taxon>
        <taxon>Vertebrata</taxon>
        <taxon>Euteleostomi</taxon>
        <taxon>Actinopterygii</taxon>
        <taxon>Neopterygii</taxon>
        <taxon>Teleostei</taxon>
        <taxon>Neoteleostei</taxon>
        <taxon>Acanthomorphata</taxon>
        <taxon>Ovalentaria</taxon>
        <taxon>Atherinomorphae</taxon>
        <taxon>Cyprinodontiformes</taxon>
        <taxon>Goodeidae</taxon>
        <taxon>Crenichthys</taxon>
    </lineage>
</organism>
<keyword evidence="3" id="KW-1185">Reference proteome</keyword>
<comment type="caution">
    <text evidence="2">The sequence shown here is derived from an EMBL/GenBank/DDBJ whole genome shotgun (WGS) entry which is preliminary data.</text>
</comment>
<accession>A0AAV9QY02</accession>
<feature type="compositionally biased region" description="Pro residues" evidence="1">
    <location>
        <begin position="240"/>
        <end position="257"/>
    </location>
</feature>